<feature type="region of interest" description="Disordered" evidence="1">
    <location>
        <begin position="34"/>
        <end position="55"/>
    </location>
</feature>
<organism evidence="2 3">
    <name type="scientific">Lactuca sativa</name>
    <name type="common">Garden lettuce</name>
    <dbReference type="NCBI Taxonomy" id="4236"/>
    <lineage>
        <taxon>Eukaryota</taxon>
        <taxon>Viridiplantae</taxon>
        <taxon>Streptophyta</taxon>
        <taxon>Embryophyta</taxon>
        <taxon>Tracheophyta</taxon>
        <taxon>Spermatophyta</taxon>
        <taxon>Magnoliopsida</taxon>
        <taxon>eudicotyledons</taxon>
        <taxon>Gunneridae</taxon>
        <taxon>Pentapetalae</taxon>
        <taxon>asterids</taxon>
        <taxon>campanulids</taxon>
        <taxon>Asterales</taxon>
        <taxon>Asteraceae</taxon>
        <taxon>Cichorioideae</taxon>
        <taxon>Cichorieae</taxon>
        <taxon>Lactucinae</taxon>
        <taxon>Lactuca</taxon>
    </lineage>
</organism>
<gene>
    <name evidence="2" type="ORF">LSAT_V11C400169150</name>
</gene>
<evidence type="ECO:0000313" key="3">
    <source>
        <dbReference type="Proteomes" id="UP000235145"/>
    </source>
</evidence>
<keyword evidence="3" id="KW-1185">Reference proteome</keyword>
<dbReference type="EMBL" id="NBSK02000004">
    <property type="protein sequence ID" value="KAJ0214091.1"/>
    <property type="molecule type" value="Genomic_DNA"/>
</dbReference>
<protein>
    <recommendedName>
        <fullName evidence="4">Ubiquitin-like protease family profile domain-containing protein</fullName>
    </recommendedName>
</protein>
<sequence>MLVHRVIALKNLDPNQLGLHVHHRNDVMLKTQHGCPPYTDLHTTPKQKRRPKKKVDVKSTTLVPSPAFAVVHDFSGLRLQHYVAGGEVVLQNYLFHAHKVEHRFYNSDLDREFWSALFGHTHNGWLDEAHMTIWIRLLMERRFDSDRYTIMPPNFFCLPLLGGWFRLEDVYVLMRIHSFPNHWLFGELQLDSMEVYIYDSLGRNTYQKFESGGTFSKFVARLADHLDKINYWAHRSIPKIPLDMKFIFETNVLQQSSELGD</sequence>
<evidence type="ECO:0008006" key="4">
    <source>
        <dbReference type="Google" id="ProtNLM"/>
    </source>
</evidence>
<dbReference type="Proteomes" id="UP000235145">
    <property type="component" value="Unassembled WGS sequence"/>
</dbReference>
<feature type="compositionally biased region" description="Basic residues" evidence="1">
    <location>
        <begin position="45"/>
        <end position="55"/>
    </location>
</feature>
<proteinExistence type="predicted"/>
<accession>A0A9R1W0P7</accession>
<dbReference type="SUPFAM" id="SSF54001">
    <property type="entry name" value="Cysteine proteinases"/>
    <property type="match status" value="1"/>
</dbReference>
<evidence type="ECO:0000313" key="2">
    <source>
        <dbReference type="EMBL" id="KAJ0214091.1"/>
    </source>
</evidence>
<name>A0A9R1W0P7_LACSA</name>
<reference evidence="2 3" key="1">
    <citation type="journal article" date="2017" name="Nat. Commun.">
        <title>Genome assembly with in vitro proximity ligation data and whole-genome triplication in lettuce.</title>
        <authorList>
            <person name="Reyes-Chin-Wo S."/>
            <person name="Wang Z."/>
            <person name="Yang X."/>
            <person name="Kozik A."/>
            <person name="Arikit S."/>
            <person name="Song C."/>
            <person name="Xia L."/>
            <person name="Froenicke L."/>
            <person name="Lavelle D.O."/>
            <person name="Truco M.J."/>
            <person name="Xia R."/>
            <person name="Zhu S."/>
            <person name="Xu C."/>
            <person name="Xu H."/>
            <person name="Xu X."/>
            <person name="Cox K."/>
            <person name="Korf I."/>
            <person name="Meyers B.C."/>
            <person name="Michelmore R.W."/>
        </authorList>
    </citation>
    <scope>NUCLEOTIDE SEQUENCE [LARGE SCALE GENOMIC DNA]</scope>
    <source>
        <strain evidence="3">cv. Salinas</strain>
        <tissue evidence="2">Seedlings</tissue>
    </source>
</reference>
<dbReference type="AlphaFoldDB" id="A0A9R1W0P7"/>
<dbReference type="InterPro" id="IPR038765">
    <property type="entry name" value="Papain-like_cys_pep_sf"/>
</dbReference>
<comment type="caution">
    <text evidence="2">The sequence shown here is derived from an EMBL/GenBank/DDBJ whole genome shotgun (WGS) entry which is preliminary data.</text>
</comment>
<dbReference type="Gene3D" id="3.40.395.10">
    <property type="entry name" value="Adenoviral Proteinase, Chain A"/>
    <property type="match status" value="1"/>
</dbReference>
<evidence type="ECO:0000256" key="1">
    <source>
        <dbReference type="SAM" id="MobiDB-lite"/>
    </source>
</evidence>